<dbReference type="Proteomes" id="UP001186974">
    <property type="component" value="Unassembled WGS sequence"/>
</dbReference>
<reference evidence="1" key="1">
    <citation type="submission" date="2024-09" db="EMBL/GenBank/DDBJ databases">
        <title>Black Yeasts Isolated from many extreme environments.</title>
        <authorList>
            <person name="Coleine C."/>
            <person name="Stajich J.E."/>
            <person name="Selbmann L."/>
        </authorList>
    </citation>
    <scope>NUCLEOTIDE SEQUENCE</scope>
    <source>
        <strain evidence="1">CCFEE 5737</strain>
    </source>
</reference>
<proteinExistence type="predicted"/>
<protein>
    <submittedName>
        <fullName evidence="1">Uncharacterized protein</fullName>
    </submittedName>
</protein>
<keyword evidence="2" id="KW-1185">Reference proteome</keyword>
<sequence length="300" mass="32705">MPIWVLSLIQGVLPTVLSTVLLLGFSYALRVLGDFQGLCSRNLIELFAQRYHFAFLFANTVLVVSCAAGITPFVEDLKTSTSTVPAALAKNLPKASNYFLSYIILQAFSTTAMTLAQTPKLLCIAWANLVLGVRREERLSAEAEGEDTPWGTMYPPLTNVACIGIVYAIISPLVLLSVALAVFFYRVAYNYNVEHVLRTNIDSEELFYPNAMLQLLSGVYGMELGLILLLAVTRGSQGEVVCGGQAFAAGALLVCTLMFHYCIHVVFMKSLDGIFPVESMLGSSDSAPELLTQRGELKKP</sequence>
<organism evidence="1 2">
    <name type="scientific">Coniosporium uncinatum</name>
    <dbReference type="NCBI Taxonomy" id="93489"/>
    <lineage>
        <taxon>Eukaryota</taxon>
        <taxon>Fungi</taxon>
        <taxon>Dikarya</taxon>
        <taxon>Ascomycota</taxon>
        <taxon>Pezizomycotina</taxon>
        <taxon>Dothideomycetes</taxon>
        <taxon>Dothideomycetes incertae sedis</taxon>
        <taxon>Coniosporium</taxon>
    </lineage>
</organism>
<name>A0ACC3DCX5_9PEZI</name>
<evidence type="ECO:0000313" key="1">
    <source>
        <dbReference type="EMBL" id="KAK3065253.1"/>
    </source>
</evidence>
<gene>
    <name evidence="1" type="ORF">LTS18_004489</name>
</gene>
<accession>A0ACC3DCX5</accession>
<dbReference type="EMBL" id="JAWDJW010006344">
    <property type="protein sequence ID" value="KAK3065253.1"/>
    <property type="molecule type" value="Genomic_DNA"/>
</dbReference>
<comment type="caution">
    <text evidence="1">The sequence shown here is derived from an EMBL/GenBank/DDBJ whole genome shotgun (WGS) entry which is preliminary data.</text>
</comment>
<evidence type="ECO:0000313" key="2">
    <source>
        <dbReference type="Proteomes" id="UP001186974"/>
    </source>
</evidence>